<dbReference type="FunFam" id="3.40.50.720:FF:000084">
    <property type="entry name" value="Short-chain dehydrogenase reductase"/>
    <property type="match status" value="1"/>
</dbReference>
<sequence>MKRLAEKVILIMGATRGIGQTCAEMFAKEGASVILTGRDVDRGEAVAKGILDTEGAAQFLACDVTEPQSVENVVDETLKRFGAIDVLINSAGGSGNSDGPVTTGSIEEFWHKLRVDHFGTYLAMRYVIPSMIERGGGSVINIVSVAGFGKLTGERAGYSAAKAAVINLTRSTARTFAKDRVRVNAIAPAGVATERIKRMLLDRPEAQALVATQQFGLIDPKDIAYAALFLASDEARMITGHILPVDAASFAD</sequence>
<dbReference type="InterPro" id="IPR036291">
    <property type="entry name" value="NAD(P)-bd_dom_sf"/>
</dbReference>
<comment type="similarity">
    <text evidence="1">Belongs to the short-chain dehydrogenases/reductases (SDR) family.</text>
</comment>
<reference evidence="2 3" key="1">
    <citation type="submission" date="2020-08" db="EMBL/GenBank/DDBJ databases">
        <title>Genomic Encyclopedia of Type Strains, Phase IV (KMG-V): Genome sequencing to study the core and pangenomes of soil and plant-associated prokaryotes.</title>
        <authorList>
            <person name="Whitman W."/>
        </authorList>
    </citation>
    <scope>NUCLEOTIDE SEQUENCE [LARGE SCALE GENOMIC DNA]</scope>
    <source>
        <strain evidence="2 3">M8UP14</strain>
    </source>
</reference>
<dbReference type="InterPro" id="IPR002347">
    <property type="entry name" value="SDR_fam"/>
</dbReference>
<dbReference type="CDD" id="cd05233">
    <property type="entry name" value="SDR_c"/>
    <property type="match status" value="1"/>
</dbReference>
<dbReference type="RefSeq" id="WP_184223803.1">
    <property type="nucleotide sequence ID" value="NZ_JACHIP010000028.1"/>
</dbReference>
<dbReference type="Pfam" id="PF13561">
    <property type="entry name" value="adh_short_C2"/>
    <property type="match status" value="1"/>
</dbReference>
<keyword evidence="3" id="KW-1185">Reference proteome</keyword>
<evidence type="ECO:0000313" key="3">
    <source>
        <dbReference type="Proteomes" id="UP000540989"/>
    </source>
</evidence>
<organism evidence="2 3">
    <name type="scientific">Granulicella aggregans</name>
    <dbReference type="NCBI Taxonomy" id="474949"/>
    <lineage>
        <taxon>Bacteria</taxon>
        <taxon>Pseudomonadati</taxon>
        <taxon>Acidobacteriota</taxon>
        <taxon>Terriglobia</taxon>
        <taxon>Terriglobales</taxon>
        <taxon>Acidobacteriaceae</taxon>
        <taxon>Granulicella</taxon>
    </lineage>
</organism>
<dbReference type="PRINTS" id="PR00080">
    <property type="entry name" value="SDRFAMILY"/>
</dbReference>
<dbReference type="Proteomes" id="UP000540989">
    <property type="component" value="Unassembled WGS sequence"/>
</dbReference>
<dbReference type="PROSITE" id="PS00061">
    <property type="entry name" value="ADH_SHORT"/>
    <property type="match status" value="1"/>
</dbReference>
<dbReference type="PANTHER" id="PTHR42760">
    <property type="entry name" value="SHORT-CHAIN DEHYDROGENASES/REDUCTASES FAMILY MEMBER"/>
    <property type="match status" value="1"/>
</dbReference>
<dbReference type="PRINTS" id="PR00081">
    <property type="entry name" value="GDHRDH"/>
</dbReference>
<dbReference type="SUPFAM" id="SSF51735">
    <property type="entry name" value="NAD(P)-binding Rossmann-fold domains"/>
    <property type="match status" value="1"/>
</dbReference>
<dbReference type="InterPro" id="IPR020904">
    <property type="entry name" value="Sc_DH/Rdtase_CS"/>
</dbReference>
<protein>
    <submittedName>
        <fullName evidence="2">NAD(P)-dependent dehydrogenase (Short-subunit alcohol dehydrogenase family)</fullName>
    </submittedName>
</protein>
<name>A0A7W7ZJN0_9BACT</name>
<dbReference type="EMBL" id="JACHIP010000028">
    <property type="protein sequence ID" value="MBB5061103.1"/>
    <property type="molecule type" value="Genomic_DNA"/>
</dbReference>
<dbReference type="Gene3D" id="3.40.50.720">
    <property type="entry name" value="NAD(P)-binding Rossmann-like Domain"/>
    <property type="match status" value="1"/>
</dbReference>
<dbReference type="GO" id="GO:0016616">
    <property type="term" value="F:oxidoreductase activity, acting on the CH-OH group of donors, NAD or NADP as acceptor"/>
    <property type="evidence" value="ECO:0007669"/>
    <property type="project" value="TreeGrafter"/>
</dbReference>
<evidence type="ECO:0000256" key="1">
    <source>
        <dbReference type="ARBA" id="ARBA00006484"/>
    </source>
</evidence>
<proteinExistence type="inferred from homology"/>
<dbReference type="AlphaFoldDB" id="A0A7W7ZJN0"/>
<accession>A0A7W7ZJN0</accession>
<evidence type="ECO:0000313" key="2">
    <source>
        <dbReference type="EMBL" id="MBB5061103.1"/>
    </source>
</evidence>
<gene>
    <name evidence="2" type="ORF">HDF16_005839</name>
</gene>
<comment type="caution">
    <text evidence="2">The sequence shown here is derived from an EMBL/GenBank/DDBJ whole genome shotgun (WGS) entry which is preliminary data.</text>
</comment>